<dbReference type="InterPro" id="IPR014548">
    <property type="entry name" value="Ac_Trasf"/>
</dbReference>
<dbReference type="PANTHER" id="PTHR30606:SF9">
    <property type="entry name" value="LIPID A BIOSYNTHESIS LAUROYLTRANSFERASE"/>
    <property type="match status" value="1"/>
</dbReference>
<organism evidence="8 9">
    <name type="scientific">Stenotrophomonas pictorum JCM 9942</name>
    <dbReference type="NCBI Taxonomy" id="1236960"/>
    <lineage>
        <taxon>Bacteria</taxon>
        <taxon>Pseudomonadati</taxon>
        <taxon>Pseudomonadota</taxon>
        <taxon>Gammaproteobacteria</taxon>
        <taxon>Lysobacterales</taxon>
        <taxon>Lysobacteraceae</taxon>
        <taxon>Stenotrophomonas</taxon>
    </lineage>
</organism>
<name>A0A0R0AJ74_9GAMM</name>
<keyword evidence="5" id="KW-0472">Membrane</keyword>
<dbReference type="GO" id="GO:0005886">
    <property type="term" value="C:plasma membrane"/>
    <property type="evidence" value="ECO:0007669"/>
    <property type="project" value="UniProtKB-SubCell"/>
</dbReference>
<dbReference type="Pfam" id="PF03279">
    <property type="entry name" value="Lip_A_acyltrans"/>
    <property type="match status" value="1"/>
</dbReference>
<dbReference type="PANTHER" id="PTHR30606">
    <property type="entry name" value="LIPID A BIOSYNTHESIS LAUROYL ACYLTRANSFERASE"/>
    <property type="match status" value="1"/>
</dbReference>
<dbReference type="GO" id="GO:0016746">
    <property type="term" value="F:acyltransferase activity"/>
    <property type="evidence" value="ECO:0007669"/>
    <property type="project" value="UniProtKB-KW"/>
</dbReference>
<dbReference type="AlphaFoldDB" id="A0A0R0AJ74"/>
<protein>
    <submittedName>
        <fullName evidence="8">Acyltransferase</fullName>
    </submittedName>
</protein>
<evidence type="ECO:0000313" key="9">
    <source>
        <dbReference type="Proteomes" id="UP000050836"/>
    </source>
</evidence>
<evidence type="ECO:0000256" key="6">
    <source>
        <dbReference type="ARBA" id="ARBA00023315"/>
    </source>
</evidence>
<reference evidence="8 9" key="1">
    <citation type="submission" date="2015-10" db="EMBL/GenBank/DDBJ databases">
        <title>Genome sequencing and analysis of members of genus Stenotrophomonas.</title>
        <authorList>
            <person name="Patil P.P."/>
            <person name="Midha S."/>
            <person name="Patil P.B."/>
        </authorList>
    </citation>
    <scope>NUCLEOTIDE SEQUENCE [LARGE SCALE GENOMIC DNA]</scope>
    <source>
        <strain evidence="8 9">JCM 9942</strain>
    </source>
</reference>
<evidence type="ECO:0000256" key="7">
    <source>
        <dbReference type="SAM" id="MobiDB-lite"/>
    </source>
</evidence>
<proteinExistence type="predicted"/>
<keyword evidence="4 8" id="KW-0808">Transferase</keyword>
<dbReference type="RefSeq" id="WP_054659921.1">
    <property type="nucleotide sequence ID" value="NZ_BAZI01000258.1"/>
</dbReference>
<keyword evidence="3" id="KW-0997">Cell inner membrane</keyword>
<dbReference type="CDD" id="cd07984">
    <property type="entry name" value="LPLAT_LABLAT-like"/>
    <property type="match status" value="1"/>
</dbReference>
<feature type="region of interest" description="Disordered" evidence="7">
    <location>
        <begin position="308"/>
        <end position="329"/>
    </location>
</feature>
<dbReference type="PIRSF" id="PIRSF028561">
    <property type="entry name" value="Ac_Trasf"/>
    <property type="match status" value="1"/>
</dbReference>
<evidence type="ECO:0000256" key="3">
    <source>
        <dbReference type="ARBA" id="ARBA00022519"/>
    </source>
</evidence>
<dbReference type="Proteomes" id="UP000050836">
    <property type="component" value="Unassembled WGS sequence"/>
</dbReference>
<comment type="caution">
    <text evidence="8">The sequence shown here is derived from an EMBL/GenBank/DDBJ whole genome shotgun (WGS) entry which is preliminary data.</text>
</comment>
<keyword evidence="6 8" id="KW-0012">Acyltransferase</keyword>
<sequence>MSEVDWKRRPEGGGRGAIRLIAAIARYGGRGVSRLCLYPITLYFLLMRGAERNASRAFLSRVHGRPASLAEVARHIHTFAATILDRVFMLGGRMRLFDIHNVGLEQLHAAMDQGRGVLVFGSHLGSFDALRALGRQRPDIQLRVLLDKAHNPAITEVLAELDPVLAAGIIDAGQDGPSIVMAIKQALEEGALVAMLVDRARPGEPSVAAPLLGTPAPFPTAPWLIAAVLKVPVVLAFGLYRGGNRYDLVFEAFDDVVEIPRRERAGALAQLVQRYAARLESRLRSAPYNWFNFYDFWHADDHAFPAPVDPARTPAADLQHGPDSLGERP</sequence>
<dbReference type="EMBL" id="LLXS01000004">
    <property type="protein sequence ID" value="KRG45222.1"/>
    <property type="molecule type" value="Genomic_DNA"/>
</dbReference>
<comment type="subcellular location">
    <subcellularLocation>
        <location evidence="1">Cell inner membrane</location>
    </subcellularLocation>
</comment>
<evidence type="ECO:0000256" key="1">
    <source>
        <dbReference type="ARBA" id="ARBA00004533"/>
    </source>
</evidence>
<dbReference type="GO" id="GO:0009247">
    <property type="term" value="P:glycolipid biosynthetic process"/>
    <property type="evidence" value="ECO:0007669"/>
    <property type="project" value="UniProtKB-ARBA"/>
</dbReference>
<gene>
    <name evidence="8" type="ORF">ARC78_03290</name>
</gene>
<keyword evidence="9" id="KW-1185">Reference proteome</keyword>
<keyword evidence="2" id="KW-1003">Cell membrane</keyword>
<accession>A0A0R0AJ74</accession>
<evidence type="ECO:0000313" key="8">
    <source>
        <dbReference type="EMBL" id="KRG45222.1"/>
    </source>
</evidence>
<evidence type="ECO:0000256" key="2">
    <source>
        <dbReference type="ARBA" id="ARBA00022475"/>
    </source>
</evidence>
<dbReference type="OrthoDB" id="9808633at2"/>
<dbReference type="InterPro" id="IPR004960">
    <property type="entry name" value="LipA_acyltrans"/>
</dbReference>
<evidence type="ECO:0000256" key="5">
    <source>
        <dbReference type="ARBA" id="ARBA00023136"/>
    </source>
</evidence>
<evidence type="ECO:0000256" key="4">
    <source>
        <dbReference type="ARBA" id="ARBA00022679"/>
    </source>
</evidence>